<organism evidence="2">
    <name type="scientific">Paenarthrobacter sp. AMU7</name>
    <dbReference type="NCBI Taxonomy" id="3162492"/>
    <lineage>
        <taxon>Bacteria</taxon>
        <taxon>Bacillati</taxon>
        <taxon>Actinomycetota</taxon>
        <taxon>Actinomycetes</taxon>
        <taxon>Micrococcales</taxon>
        <taxon>Micrococcaceae</taxon>
        <taxon>Paenarthrobacter</taxon>
    </lineage>
</organism>
<accession>A0AB39YIQ5</accession>
<feature type="domain" description="Helix-turn-helix" evidence="1">
    <location>
        <begin position="10"/>
        <end position="60"/>
    </location>
</feature>
<gene>
    <name evidence="2" type="ORF">ABQM86_11560</name>
</gene>
<reference evidence="2" key="1">
    <citation type="submission" date="2024-07" db="EMBL/GenBank/DDBJ databases">
        <authorList>
            <person name="Li J."/>
            <person name="Wei H."/>
            <person name="Ma J."/>
        </authorList>
    </citation>
    <scope>NUCLEOTIDE SEQUENCE</scope>
    <source>
        <strain evidence="2">AMU7</strain>
    </source>
</reference>
<dbReference type="EMBL" id="CP165735">
    <property type="protein sequence ID" value="XDV69631.1"/>
    <property type="molecule type" value="Genomic_DNA"/>
</dbReference>
<dbReference type="InterPro" id="IPR041657">
    <property type="entry name" value="HTH_17"/>
</dbReference>
<dbReference type="InterPro" id="IPR010093">
    <property type="entry name" value="SinI_DNA-bd"/>
</dbReference>
<dbReference type="InterPro" id="IPR009061">
    <property type="entry name" value="DNA-bd_dom_put_sf"/>
</dbReference>
<dbReference type="SUPFAM" id="SSF46955">
    <property type="entry name" value="Putative DNA-binding domain"/>
    <property type="match status" value="1"/>
</dbReference>
<proteinExistence type="predicted"/>
<dbReference type="NCBIfam" id="TIGR01764">
    <property type="entry name" value="excise"/>
    <property type="match status" value="1"/>
</dbReference>
<dbReference type="RefSeq" id="WP_369744461.1">
    <property type="nucleotide sequence ID" value="NZ_CP165735.1"/>
</dbReference>
<dbReference type="GO" id="GO:0003677">
    <property type="term" value="F:DNA binding"/>
    <property type="evidence" value="ECO:0007669"/>
    <property type="project" value="InterPro"/>
</dbReference>
<sequence length="76" mass="8330">MADEPKKHRFLTIEQVAEELNVSIAQVRALLKAGDLRGIQVGGRNVLRIGANNVDAYIAEAYKRTAERIVAGDLPD</sequence>
<name>A0AB39YIQ5_9MICC</name>
<evidence type="ECO:0000259" key="1">
    <source>
        <dbReference type="Pfam" id="PF12728"/>
    </source>
</evidence>
<evidence type="ECO:0000313" key="2">
    <source>
        <dbReference type="EMBL" id="XDV69631.1"/>
    </source>
</evidence>
<dbReference type="AlphaFoldDB" id="A0AB39YIQ5"/>
<dbReference type="Pfam" id="PF12728">
    <property type="entry name" value="HTH_17"/>
    <property type="match status" value="1"/>
</dbReference>
<protein>
    <submittedName>
        <fullName evidence="2">Helix-turn-helix domain-containing protein</fullName>
    </submittedName>
</protein>